<keyword evidence="8" id="KW-1134">Transmembrane beta strand</keyword>
<feature type="binding site" description="in dimeric form" evidence="20">
    <location>
        <position position="148"/>
    </location>
    <ligand>
        <name>Ca(2+)</name>
        <dbReference type="ChEBI" id="CHEBI:29108"/>
        <label>1</label>
    </ligand>
</feature>
<evidence type="ECO:0000256" key="7">
    <source>
        <dbReference type="ARBA" id="ARBA00013278"/>
    </source>
</evidence>
<evidence type="ECO:0000256" key="3">
    <source>
        <dbReference type="ARBA" id="ARBA00004571"/>
    </source>
</evidence>
<dbReference type="EC" id="3.1.1.32" evidence="6"/>
<evidence type="ECO:0000256" key="17">
    <source>
        <dbReference type="ARBA" id="ARBA00023237"/>
    </source>
</evidence>
<evidence type="ECO:0000256" key="1">
    <source>
        <dbReference type="ARBA" id="ARBA00000111"/>
    </source>
</evidence>
<keyword evidence="14" id="KW-0442">Lipid degradation</keyword>
<comment type="catalytic activity">
    <reaction evidence="1">
        <text>a 1,2-diacyl-sn-glycero-3-phosphocholine + H2O = a 2-acyl-sn-glycero-3-phosphocholine + a fatty acid + H(+)</text>
        <dbReference type="Rhea" id="RHEA:18689"/>
        <dbReference type="ChEBI" id="CHEBI:15377"/>
        <dbReference type="ChEBI" id="CHEBI:15378"/>
        <dbReference type="ChEBI" id="CHEBI:28868"/>
        <dbReference type="ChEBI" id="CHEBI:57643"/>
        <dbReference type="ChEBI" id="CHEBI:57875"/>
        <dbReference type="EC" id="3.1.1.32"/>
    </reaction>
</comment>
<dbReference type="eggNOG" id="COG2829">
    <property type="taxonomic scope" value="Bacteria"/>
</dbReference>
<evidence type="ECO:0000256" key="4">
    <source>
        <dbReference type="ARBA" id="ARBA00010525"/>
    </source>
</evidence>
<evidence type="ECO:0000256" key="13">
    <source>
        <dbReference type="ARBA" id="ARBA00022837"/>
    </source>
</evidence>
<accession>F5IX30</accession>
<dbReference type="PANTHER" id="PTHR40457:SF1">
    <property type="entry name" value="PHOSPHOLIPASE A1"/>
    <property type="match status" value="1"/>
</dbReference>
<dbReference type="PANTHER" id="PTHR40457">
    <property type="entry name" value="PHOSPHOLIPASE A1"/>
    <property type="match status" value="1"/>
</dbReference>
<feature type="active site" description="Nucleophile" evidence="19">
    <location>
        <position position="184"/>
    </location>
</feature>
<dbReference type="Gene3D" id="2.40.230.10">
    <property type="entry name" value="Phospholipase A1"/>
    <property type="match status" value="1"/>
</dbReference>
<evidence type="ECO:0000256" key="16">
    <source>
        <dbReference type="ARBA" id="ARBA00023136"/>
    </source>
</evidence>
<dbReference type="InterPro" id="IPR003187">
    <property type="entry name" value="PLipase_A1"/>
</dbReference>
<evidence type="ECO:0000313" key="22">
    <source>
        <dbReference type="EMBL" id="EGK02377.1"/>
    </source>
</evidence>
<name>F5IX30_9BACT</name>
<comment type="subunit">
    <text evidence="5">Homodimer; dimerization is reversible, and the dimeric form is the active one.</text>
</comment>
<dbReference type="GO" id="GO:0016042">
    <property type="term" value="P:lipid catabolic process"/>
    <property type="evidence" value="ECO:0007669"/>
    <property type="project" value="UniProtKB-KW"/>
</dbReference>
<comment type="subcellular location">
    <subcellularLocation>
        <location evidence="3">Cell outer membrane</location>
        <topology evidence="3">Multi-pass membrane protein</topology>
    </subcellularLocation>
</comment>
<keyword evidence="13 20" id="KW-0106">Calcium</keyword>
<dbReference type="EC" id="3.1.1.4" evidence="7"/>
<proteinExistence type="inferred from homology"/>
<dbReference type="EMBL" id="ADLV01000018">
    <property type="protein sequence ID" value="EGK02377.1"/>
    <property type="molecule type" value="Genomic_DNA"/>
</dbReference>
<keyword evidence="15" id="KW-0443">Lipid metabolism</keyword>
<keyword evidence="9 21" id="KW-0812">Transmembrane</keyword>
<evidence type="ECO:0000256" key="2">
    <source>
        <dbReference type="ARBA" id="ARBA00001604"/>
    </source>
</evidence>
<evidence type="ECO:0000256" key="11">
    <source>
        <dbReference type="ARBA" id="ARBA00022729"/>
    </source>
</evidence>
<dbReference type="SUPFAM" id="SSF56931">
    <property type="entry name" value="Outer membrane phospholipase A (OMPLA)"/>
    <property type="match status" value="1"/>
</dbReference>
<evidence type="ECO:0000256" key="20">
    <source>
        <dbReference type="PIRSR" id="PIRSR603187-2"/>
    </source>
</evidence>
<feature type="active site" description="Proton acceptor" evidence="19">
    <location>
        <position position="182"/>
    </location>
</feature>
<keyword evidence="11" id="KW-0732">Signal</keyword>
<evidence type="ECO:0000256" key="8">
    <source>
        <dbReference type="ARBA" id="ARBA00022452"/>
    </source>
</evidence>
<evidence type="ECO:0000256" key="18">
    <source>
        <dbReference type="ARBA" id="ARBA00032375"/>
    </source>
</evidence>
<evidence type="ECO:0000256" key="19">
    <source>
        <dbReference type="PIRSR" id="PIRSR603187-1"/>
    </source>
</evidence>
<comment type="catalytic activity">
    <reaction evidence="2">
        <text>a 1,2-diacyl-sn-glycero-3-phosphocholine + H2O = a 1-acyl-sn-glycero-3-phosphocholine + a fatty acid + H(+)</text>
        <dbReference type="Rhea" id="RHEA:15801"/>
        <dbReference type="ChEBI" id="CHEBI:15377"/>
        <dbReference type="ChEBI" id="CHEBI:15378"/>
        <dbReference type="ChEBI" id="CHEBI:28868"/>
        <dbReference type="ChEBI" id="CHEBI:57643"/>
        <dbReference type="ChEBI" id="CHEBI:58168"/>
        <dbReference type="EC" id="3.1.1.4"/>
    </reaction>
</comment>
<dbReference type="AlphaFoldDB" id="F5IX30"/>
<dbReference type="Proteomes" id="UP000004913">
    <property type="component" value="Unassembled WGS sequence"/>
</dbReference>
<protein>
    <recommendedName>
        <fullName evidence="18">Phosphatidylcholine 1-acylhydrolase</fullName>
        <ecNumber evidence="6">3.1.1.32</ecNumber>
        <ecNumber evidence="7">3.1.1.4</ecNumber>
    </recommendedName>
</protein>
<evidence type="ECO:0000256" key="10">
    <source>
        <dbReference type="ARBA" id="ARBA00022723"/>
    </source>
</evidence>
<dbReference type="GO" id="GO:0004623">
    <property type="term" value="F:phospholipase A2 activity"/>
    <property type="evidence" value="ECO:0007669"/>
    <property type="project" value="UniProtKB-EC"/>
</dbReference>
<comment type="caution">
    <text evidence="22">The sequence shown here is derived from an EMBL/GenBank/DDBJ whole genome shotgun (WGS) entry which is preliminary data.</text>
</comment>
<keyword evidence="10 20" id="KW-0479">Metal-binding</keyword>
<evidence type="ECO:0000256" key="6">
    <source>
        <dbReference type="ARBA" id="ARBA00013179"/>
    </source>
</evidence>
<keyword evidence="17" id="KW-0998">Cell outer membrane</keyword>
<dbReference type="PRINTS" id="PR01486">
    <property type="entry name" value="PHPHLIPASEA1"/>
</dbReference>
<keyword evidence="12" id="KW-0378">Hydrolase</keyword>
<dbReference type="GO" id="GO:0009279">
    <property type="term" value="C:cell outer membrane"/>
    <property type="evidence" value="ECO:0007669"/>
    <property type="project" value="UniProtKB-SubCell"/>
</dbReference>
<feature type="binding site" description="in dimeric form" evidence="20">
    <location>
        <position position="187"/>
    </location>
    <ligand>
        <name>Ca(2+)</name>
        <dbReference type="ChEBI" id="CHEBI:29108"/>
        <label>1</label>
    </ligand>
</feature>
<evidence type="ECO:0000256" key="9">
    <source>
        <dbReference type="ARBA" id="ARBA00022692"/>
    </source>
</evidence>
<comment type="similarity">
    <text evidence="4">Belongs to the phospholipase A1 family.</text>
</comment>
<evidence type="ECO:0000313" key="23">
    <source>
        <dbReference type="Proteomes" id="UP000004913"/>
    </source>
</evidence>
<gene>
    <name evidence="22" type="ORF">HMPREF9455_01647</name>
</gene>
<dbReference type="HOGENOM" id="CLU_045813_3_1_10"/>
<organism evidence="22 23">
    <name type="scientific">Dysgonomonas gadei ATCC BAA-286</name>
    <dbReference type="NCBI Taxonomy" id="742766"/>
    <lineage>
        <taxon>Bacteria</taxon>
        <taxon>Pseudomonadati</taxon>
        <taxon>Bacteroidota</taxon>
        <taxon>Bacteroidia</taxon>
        <taxon>Bacteroidales</taxon>
        <taxon>Dysgonomonadaceae</taxon>
        <taxon>Dysgonomonas</taxon>
    </lineage>
</organism>
<keyword evidence="21" id="KW-1133">Transmembrane helix</keyword>
<feature type="transmembrane region" description="Helical" evidence="21">
    <location>
        <begin position="21"/>
        <end position="39"/>
    </location>
</feature>
<keyword evidence="23" id="KW-1185">Reference proteome</keyword>
<evidence type="ECO:0000256" key="5">
    <source>
        <dbReference type="ARBA" id="ARBA00011702"/>
    </source>
</evidence>
<evidence type="ECO:0000256" key="12">
    <source>
        <dbReference type="ARBA" id="ARBA00022801"/>
    </source>
</evidence>
<keyword evidence="16 21" id="KW-0472">Membrane</keyword>
<reference evidence="22 23" key="1">
    <citation type="submission" date="2011-04" db="EMBL/GenBank/DDBJ databases">
        <title>The Genome Sequence of Dysgonomonas gadei ATCC BAA-286.</title>
        <authorList>
            <consortium name="The Broad Institute Genome Sequencing Platform"/>
            <person name="Earl A."/>
            <person name="Ward D."/>
            <person name="Feldgarden M."/>
            <person name="Gevers D."/>
            <person name="Pudlo N."/>
            <person name="Martens E."/>
            <person name="Allen-Vercoe E."/>
            <person name="Young S.K."/>
            <person name="Zeng Q."/>
            <person name="Gargeya S."/>
            <person name="Fitzgerald M."/>
            <person name="Haas B."/>
            <person name="Abouelleil A."/>
            <person name="Alvarado L."/>
            <person name="Arachchi H.M."/>
            <person name="Berlin A."/>
            <person name="Brown A."/>
            <person name="Chapman S.B."/>
            <person name="Chen Z."/>
            <person name="Dunbar C."/>
            <person name="Freedman E."/>
            <person name="Gearin G."/>
            <person name="Gellesch M."/>
            <person name="Goldberg J."/>
            <person name="Griggs A."/>
            <person name="Gujja S."/>
            <person name="Heiman D."/>
            <person name="Howarth C."/>
            <person name="Larson L."/>
            <person name="Lui A."/>
            <person name="MacDonald P.J.P."/>
            <person name="Mehta T."/>
            <person name="Montmayeur A."/>
            <person name="Murphy C."/>
            <person name="Neiman D."/>
            <person name="Pearson M."/>
            <person name="Priest M."/>
            <person name="Roberts A."/>
            <person name="Saif S."/>
            <person name="Shea T."/>
            <person name="Shenoy N."/>
            <person name="Sisk P."/>
            <person name="Stolte C."/>
            <person name="Sykes S."/>
            <person name="Yandava C."/>
            <person name="Wortman J."/>
            <person name="Nusbaum C."/>
            <person name="Birren B."/>
        </authorList>
    </citation>
    <scope>NUCLEOTIDE SEQUENCE [LARGE SCALE GENOMIC DNA]</scope>
    <source>
        <strain evidence="22 23">ATCC BAA-286</strain>
    </source>
</reference>
<dbReference type="GO" id="GO:0008970">
    <property type="term" value="F:phospholipase A1 activity"/>
    <property type="evidence" value="ECO:0007669"/>
    <property type="project" value="UniProtKB-EC"/>
</dbReference>
<evidence type="ECO:0000256" key="14">
    <source>
        <dbReference type="ARBA" id="ARBA00022963"/>
    </source>
</evidence>
<dbReference type="GO" id="GO:0046872">
    <property type="term" value="F:metal ion binding"/>
    <property type="evidence" value="ECO:0007669"/>
    <property type="project" value="UniProtKB-KW"/>
</dbReference>
<dbReference type="Pfam" id="PF02253">
    <property type="entry name" value="PLA1"/>
    <property type="match status" value="1"/>
</dbReference>
<evidence type="ECO:0000256" key="21">
    <source>
        <dbReference type="SAM" id="Phobius"/>
    </source>
</evidence>
<comment type="cofactor">
    <cofactor evidence="20">
        <name>Ca(2+)</name>
        <dbReference type="ChEBI" id="CHEBI:29108"/>
    </cofactor>
    <text evidence="20">Binds 1 Ca(2+) ion per monomer.</text>
</comment>
<feature type="binding site" description="in dimeric form" evidence="20">
    <location>
        <position position="192"/>
    </location>
    <ligand>
        <name>Ca(2+)</name>
        <dbReference type="ChEBI" id="CHEBI:29108"/>
        <label>1</label>
    </ligand>
</feature>
<evidence type="ECO:0000256" key="15">
    <source>
        <dbReference type="ARBA" id="ARBA00023098"/>
    </source>
</evidence>
<dbReference type="STRING" id="742766.HMPREF9455_01647"/>
<dbReference type="InterPro" id="IPR036541">
    <property type="entry name" value="PLipase_A1_sf"/>
</dbReference>
<sequence length="318" mass="36960">MIHNANMIFKNITSQLFSQKAFRVYILMSFSIVYASVSAQDYMIFTNDSLRQGYEKSMKNPYILKPKQLNISKDEAIGIADRSPAFAVYRDNYFVTGIPLNKRVTNETADAAFQISIRHRLTKSILPFNTFAYLTYTQKSFWNIYAESSPFRDTNYNPGLGLGKYLFHNNKLAGAAFLQLMHESNGRDGDESRSWNYLSLSMKYYLNARLSLFGEFWLPYVDGDNNKDLTDYRGLGYLSVNYISNKHRWWLSADINPRDGVENINTTLTAAFRISERANQYLFARFFQGYGESQRDYNKYVINIRVGICIKPDFYSMF</sequence>